<protein>
    <submittedName>
        <fullName evidence="1">Uncharacterized protein</fullName>
    </submittedName>
</protein>
<proteinExistence type="predicted"/>
<evidence type="ECO:0000313" key="2">
    <source>
        <dbReference type="Proteomes" id="UP000299102"/>
    </source>
</evidence>
<comment type="caution">
    <text evidence="1">The sequence shown here is derived from an EMBL/GenBank/DDBJ whole genome shotgun (WGS) entry which is preliminary data.</text>
</comment>
<name>A0A4C1WL59_EUMVA</name>
<evidence type="ECO:0000313" key="1">
    <source>
        <dbReference type="EMBL" id="GBP51580.1"/>
    </source>
</evidence>
<sequence length="142" mass="15881">MCAVVTGHLPQIGLSAYLYTTGGCGRGTRRCLPFIASVRAGRSFLQRPRMDEAILFLMEFVLKWELPKKQMVFWIHQELHGSDCTLNNIRNEIHELPLRASSSNGQTFLAAHIISYLVVNDCALLHVSDAIASSQRGRRRGA</sequence>
<accession>A0A4C1WL59</accession>
<keyword evidence="2" id="KW-1185">Reference proteome</keyword>
<gene>
    <name evidence="1" type="ORF">EVAR_42761_1</name>
</gene>
<dbReference type="Proteomes" id="UP000299102">
    <property type="component" value="Unassembled WGS sequence"/>
</dbReference>
<reference evidence="1 2" key="1">
    <citation type="journal article" date="2019" name="Commun. Biol.">
        <title>The bagworm genome reveals a unique fibroin gene that provides high tensile strength.</title>
        <authorList>
            <person name="Kono N."/>
            <person name="Nakamura H."/>
            <person name="Ohtoshi R."/>
            <person name="Tomita M."/>
            <person name="Numata K."/>
            <person name="Arakawa K."/>
        </authorList>
    </citation>
    <scope>NUCLEOTIDE SEQUENCE [LARGE SCALE GENOMIC DNA]</scope>
</reference>
<organism evidence="1 2">
    <name type="scientific">Eumeta variegata</name>
    <name type="common">Bagworm moth</name>
    <name type="synonym">Eumeta japonica</name>
    <dbReference type="NCBI Taxonomy" id="151549"/>
    <lineage>
        <taxon>Eukaryota</taxon>
        <taxon>Metazoa</taxon>
        <taxon>Ecdysozoa</taxon>
        <taxon>Arthropoda</taxon>
        <taxon>Hexapoda</taxon>
        <taxon>Insecta</taxon>
        <taxon>Pterygota</taxon>
        <taxon>Neoptera</taxon>
        <taxon>Endopterygota</taxon>
        <taxon>Lepidoptera</taxon>
        <taxon>Glossata</taxon>
        <taxon>Ditrysia</taxon>
        <taxon>Tineoidea</taxon>
        <taxon>Psychidae</taxon>
        <taxon>Oiketicinae</taxon>
        <taxon>Eumeta</taxon>
    </lineage>
</organism>
<dbReference type="EMBL" id="BGZK01000584">
    <property type="protein sequence ID" value="GBP51580.1"/>
    <property type="molecule type" value="Genomic_DNA"/>
</dbReference>
<dbReference type="AlphaFoldDB" id="A0A4C1WL59"/>